<protein>
    <recommendedName>
        <fullName evidence="1">TRASH domain-containing protein</fullName>
    </recommendedName>
</protein>
<accession>X1DKD7</accession>
<dbReference type="Gene3D" id="1.10.620.20">
    <property type="entry name" value="Ribonucleotide Reductase, subunit A"/>
    <property type="match status" value="1"/>
</dbReference>
<dbReference type="AlphaFoldDB" id="X1DKD7"/>
<name>X1DKD7_9ZZZZ</name>
<dbReference type="Pfam" id="PF04945">
    <property type="entry name" value="YHS"/>
    <property type="match status" value="1"/>
</dbReference>
<reference evidence="3" key="1">
    <citation type="journal article" date="2014" name="Front. Microbiol.">
        <title>High frequency of phylogenetically diverse reductive dehalogenase-homologous genes in deep subseafloor sedimentary metagenomes.</title>
        <authorList>
            <person name="Kawai M."/>
            <person name="Futagami T."/>
            <person name="Toyoda A."/>
            <person name="Takaki Y."/>
            <person name="Nishi S."/>
            <person name="Hori S."/>
            <person name="Arai W."/>
            <person name="Tsubouchi T."/>
            <person name="Morono Y."/>
            <person name="Uchiyama I."/>
            <person name="Ito T."/>
            <person name="Fujiyama A."/>
            <person name="Inagaki F."/>
            <person name="Takami H."/>
        </authorList>
    </citation>
    <scope>NUCLEOTIDE SEQUENCE</scope>
    <source>
        <strain evidence="3">Expedition CK06-06</strain>
    </source>
</reference>
<dbReference type="SMART" id="SM00746">
    <property type="entry name" value="TRASH"/>
    <property type="match status" value="1"/>
</dbReference>
<dbReference type="SUPFAM" id="SSF47240">
    <property type="entry name" value="Ferritin-like"/>
    <property type="match status" value="1"/>
</dbReference>
<feature type="domain" description="TRASH" evidence="1">
    <location>
        <begin position="4"/>
        <end position="42"/>
    </location>
</feature>
<comment type="caution">
    <text evidence="3">The sequence shown here is derived from an EMBL/GenBank/DDBJ whole genome shotgun (WGS) entry which is preliminary data.</text>
</comment>
<gene>
    <name evidence="2" type="ORF">S01H4_01964</name>
    <name evidence="3" type="ORF">S03H2_06929</name>
</gene>
<dbReference type="GO" id="GO:0016491">
    <property type="term" value="F:oxidoreductase activity"/>
    <property type="evidence" value="ECO:0007669"/>
    <property type="project" value="InterPro"/>
</dbReference>
<organism evidence="3">
    <name type="scientific">marine sediment metagenome</name>
    <dbReference type="NCBI Taxonomy" id="412755"/>
    <lineage>
        <taxon>unclassified sequences</taxon>
        <taxon>metagenomes</taxon>
        <taxon>ecological metagenomes</taxon>
    </lineage>
</organism>
<evidence type="ECO:0000313" key="3">
    <source>
        <dbReference type="EMBL" id="GAH20657.1"/>
    </source>
</evidence>
<proteinExistence type="predicted"/>
<dbReference type="InterPro" id="IPR011017">
    <property type="entry name" value="TRASH_dom"/>
</dbReference>
<dbReference type="InterPro" id="IPR009078">
    <property type="entry name" value="Ferritin-like_SF"/>
</dbReference>
<sequence length="56" mass="6575">MAKDPVCKMEVNEKTAQYKSEYKGKKYFFCAPGCKKAFNENPEKYLEKAKEHRCCC</sequence>
<dbReference type="InterPro" id="IPR007029">
    <property type="entry name" value="YHS_dom"/>
</dbReference>
<dbReference type="EMBL" id="BARU01003119">
    <property type="protein sequence ID" value="GAH20657.1"/>
    <property type="molecule type" value="Genomic_DNA"/>
</dbReference>
<dbReference type="EMBL" id="BART01000399">
    <property type="protein sequence ID" value="GAG71824.1"/>
    <property type="molecule type" value="Genomic_DNA"/>
</dbReference>
<evidence type="ECO:0000259" key="1">
    <source>
        <dbReference type="SMART" id="SM00746"/>
    </source>
</evidence>
<dbReference type="InterPro" id="IPR012348">
    <property type="entry name" value="RNR-like"/>
</dbReference>
<evidence type="ECO:0000313" key="2">
    <source>
        <dbReference type="EMBL" id="GAG71824.1"/>
    </source>
</evidence>